<keyword evidence="1 3" id="KW-0853">WD repeat</keyword>
<dbReference type="PRINTS" id="PR00320">
    <property type="entry name" value="GPROTEINBRPT"/>
</dbReference>
<dbReference type="InterPro" id="IPR001680">
    <property type="entry name" value="WD40_rpt"/>
</dbReference>
<dbReference type="PROSITE" id="PS50294">
    <property type="entry name" value="WD_REPEATS_REGION"/>
    <property type="match status" value="11"/>
</dbReference>
<dbReference type="Gene3D" id="2.130.10.10">
    <property type="entry name" value="YVTN repeat-like/Quinoprotein amine dehydrogenase"/>
    <property type="match status" value="4"/>
</dbReference>
<dbReference type="InterPro" id="IPR027417">
    <property type="entry name" value="P-loop_NTPase"/>
</dbReference>
<gene>
    <name evidence="5" type="ORF">ACFFSA_23850</name>
</gene>
<dbReference type="Gene3D" id="3.40.50.300">
    <property type="entry name" value="P-loop containing nucleotide triphosphate hydrolases"/>
    <property type="match status" value="1"/>
</dbReference>
<evidence type="ECO:0000313" key="5">
    <source>
        <dbReference type="EMBL" id="MFB9626130.1"/>
    </source>
</evidence>
<dbReference type="PANTHER" id="PTHR19848:SF8">
    <property type="entry name" value="F-BOX AND WD REPEAT DOMAIN CONTAINING 7"/>
    <property type="match status" value="1"/>
</dbReference>
<dbReference type="InterPro" id="IPR036322">
    <property type="entry name" value="WD40_repeat_dom_sf"/>
</dbReference>
<feature type="repeat" description="WD" evidence="3">
    <location>
        <begin position="811"/>
        <end position="844"/>
    </location>
</feature>
<keyword evidence="2" id="KW-0677">Repeat</keyword>
<evidence type="ECO:0000256" key="2">
    <source>
        <dbReference type="ARBA" id="ARBA00022737"/>
    </source>
</evidence>
<dbReference type="PROSITE" id="PS00678">
    <property type="entry name" value="WD_REPEATS_1"/>
    <property type="match status" value="3"/>
</dbReference>
<evidence type="ECO:0000313" key="6">
    <source>
        <dbReference type="Proteomes" id="UP001589532"/>
    </source>
</evidence>
<accession>A0ABV5S382</accession>
<proteinExistence type="predicted"/>
<dbReference type="InterPro" id="IPR019775">
    <property type="entry name" value="WD40_repeat_CS"/>
</dbReference>
<dbReference type="CDD" id="cd00200">
    <property type="entry name" value="WD40"/>
    <property type="match status" value="2"/>
</dbReference>
<dbReference type="PROSITE" id="PS50082">
    <property type="entry name" value="WD_REPEATS_2"/>
    <property type="match status" value="11"/>
</dbReference>
<dbReference type="InterPro" id="IPR049052">
    <property type="entry name" value="nSTAND1"/>
</dbReference>
<dbReference type="SUPFAM" id="SSF52540">
    <property type="entry name" value="P-loop containing nucleoside triphosphate hydrolases"/>
    <property type="match status" value="1"/>
</dbReference>
<keyword evidence="6" id="KW-1185">Reference proteome</keyword>
<dbReference type="PANTHER" id="PTHR19848">
    <property type="entry name" value="WD40 REPEAT PROTEIN"/>
    <property type="match status" value="1"/>
</dbReference>
<feature type="repeat" description="WD" evidence="3">
    <location>
        <begin position="980"/>
        <end position="1011"/>
    </location>
</feature>
<reference evidence="5 6" key="1">
    <citation type="submission" date="2024-09" db="EMBL/GenBank/DDBJ databases">
        <authorList>
            <person name="Sun Q."/>
            <person name="Mori K."/>
        </authorList>
    </citation>
    <scope>NUCLEOTIDE SEQUENCE [LARGE SCALE GENOMIC DNA]</scope>
    <source>
        <strain evidence="5 6">JCM 3143</strain>
    </source>
</reference>
<feature type="repeat" description="WD" evidence="3">
    <location>
        <begin position="1148"/>
        <end position="1179"/>
    </location>
</feature>
<dbReference type="EMBL" id="JBHMBW010000021">
    <property type="protein sequence ID" value="MFB9626130.1"/>
    <property type="molecule type" value="Genomic_DNA"/>
</dbReference>
<dbReference type="RefSeq" id="WP_345003389.1">
    <property type="nucleotide sequence ID" value="NZ_BAAAXV010000012.1"/>
</dbReference>
<dbReference type="SUPFAM" id="SSF50960">
    <property type="entry name" value="TolB, C-terminal domain"/>
    <property type="match status" value="1"/>
</dbReference>
<feature type="repeat" description="WD" evidence="3">
    <location>
        <begin position="1190"/>
        <end position="1221"/>
    </location>
</feature>
<sequence length="1257" mass="134479">MGRPERPLDPDAGPLQRFAHELRQLRAGASRSSYRELSRRAHYSVTALSEAAGGGIFPTLAVTLAYVEACGGDTKAWEKLWREVAAELAAADAGAEDQMDQDAPYLGLVTFDPDDADRFFGRRELVNELSARLRDTSLLAVFGASGSGKSSLLRAGLLPALRDSAASEGQDRPTLLLTPGAHPLDELAVGLASLSGTSAPSLYADLVANPSNVRLAIGQILAGRPKSARIVIVVDQFEEVFSLCDDQKERTLFLDSLLAAAEETNDRARVVLGIRADFYARCAEHPPLVAMLRDRHLLIGPMEDDDLRQVIIGPALRAELKVERALVETILSDARGEPGALPLISHALLETWKRRKSGTLTLAGYREAGGIQGAIAQTAEQIYDGLDAGERDLARNAFLRLTALGQGTEDTRRRVPPEELLAGPDGAAMKAVLSRLTAARLLTVDEDSVQVAHEAVIRSWPRLRGWLAEDRELVRLQRRLTDAATEWEQHGREDELLYRGTRLAAWEDRALDRLNDLEHAFLAASRVRARRERAAAGRRVRAALISLVAVATVVGALAVMALVNANRAEKERDLAYSRQLAANARGQLQLDPQLGLLLARRAYAVSPTEEATAVLRQATVDSRIRLIVPLAGGKVCGVAFSPDGRHLAAGSGDGTVRVWQVSAQGLPTGDPVVLHDHAGEAWNPVFSTEGRYVATGGIDGTVSVSDWAGGGGPLVLRGHRGPVWGVSFSPDGRRLASAGDDGTVRIWKAPDGGRWTGGSAAGGGAPQVLRGHDGRALQVVFSPDGRRLASSGGDGTVRIWDPAGKAETVVLRGHENSVEGLQYSPDGRNLVSGSTDGTVRVWDVTGQHAPAVLRGHDGTVEGAAVSRDGRRIASVGNDGTVRIWNMASNIDPLVLRGHRGTTWNASFSPDGRTLASASDDGTMRLWDVAYTGDAVILRGHSGGTVYDAAFSPDGRRVASAGIDGTIRVRNIDGSGDTLVLRGHKADVLGVAFSPDGRRLASTGADSTVRIWHADGTGQTVVLRGHRGNVWNAAFSPDGTRVVSGGDDGTVRVWHTDGTGAPVVMDSPQRQVRYVGFSPDGRRVASAGVDGTILIQNADGTGRPVMLRGHQGLVWCLAFDSDGRRLVSGGNDGTIRIWNTDGTGDPIVLRGHQGVVWSVGFSPDRQQVISSGNDNTVRIWRPPEGREPVVFSGSGTTVNSVKFSPDGWQLLSTYDDATVRIWHCEVCGPMQQVQALAAKRTIRELTPEERRIYLEPSP</sequence>
<dbReference type="InterPro" id="IPR020472">
    <property type="entry name" value="WD40_PAC1"/>
</dbReference>
<evidence type="ECO:0000259" key="4">
    <source>
        <dbReference type="Pfam" id="PF20703"/>
    </source>
</evidence>
<feature type="repeat" description="WD" evidence="3">
    <location>
        <begin position="1106"/>
        <end position="1138"/>
    </location>
</feature>
<feature type="repeat" description="WD" evidence="3">
    <location>
        <begin position="635"/>
        <end position="662"/>
    </location>
</feature>
<feature type="domain" description="Novel STAND NTPase 1" evidence="4">
    <location>
        <begin position="104"/>
        <end position="494"/>
    </location>
</feature>
<organism evidence="5 6">
    <name type="scientific">Nonomuraea helvata</name>
    <dbReference type="NCBI Taxonomy" id="37484"/>
    <lineage>
        <taxon>Bacteria</taxon>
        <taxon>Bacillati</taxon>
        <taxon>Actinomycetota</taxon>
        <taxon>Actinomycetes</taxon>
        <taxon>Streptosporangiales</taxon>
        <taxon>Streptosporangiaceae</taxon>
        <taxon>Nonomuraea</taxon>
    </lineage>
</organism>
<dbReference type="Pfam" id="PF20703">
    <property type="entry name" value="nSTAND1"/>
    <property type="match status" value="1"/>
</dbReference>
<feature type="repeat" description="WD" evidence="3">
    <location>
        <begin position="769"/>
        <end position="801"/>
    </location>
</feature>
<name>A0ABV5S382_9ACTN</name>
<feature type="repeat" description="WD" evidence="3">
    <location>
        <begin position="853"/>
        <end position="888"/>
    </location>
</feature>
<dbReference type="InterPro" id="IPR015943">
    <property type="entry name" value="WD40/YVTN_repeat-like_dom_sf"/>
</dbReference>
<dbReference type="SUPFAM" id="SSF50978">
    <property type="entry name" value="WD40 repeat-like"/>
    <property type="match status" value="2"/>
</dbReference>
<feature type="repeat" description="WD" evidence="3">
    <location>
        <begin position="716"/>
        <end position="748"/>
    </location>
</feature>
<feature type="repeat" description="WD" evidence="3">
    <location>
        <begin position="895"/>
        <end position="928"/>
    </location>
</feature>
<dbReference type="Proteomes" id="UP001589532">
    <property type="component" value="Unassembled WGS sequence"/>
</dbReference>
<comment type="caution">
    <text evidence="5">The sequence shown here is derived from an EMBL/GenBank/DDBJ whole genome shotgun (WGS) entry which is preliminary data.</text>
</comment>
<feature type="repeat" description="WD" evidence="3">
    <location>
        <begin position="1022"/>
        <end position="1053"/>
    </location>
</feature>
<protein>
    <recommendedName>
        <fullName evidence="4">Novel STAND NTPase 1 domain-containing protein</fullName>
    </recommendedName>
</protein>
<evidence type="ECO:0000256" key="1">
    <source>
        <dbReference type="ARBA" id="ARBA00022574"/>
    </source>
</evidence>
<evidence type="ECO:0000256" key="3">
    <source>
        <dbReference type="PROSITE-ProRule" id="PRU00221"/>
    </source>
</evidence>
<dbReference type="Pfam" id="PF00400">
    <property type="entry name" value="WD40"/>
    <property type="match status" value="13"/>
</dbReference>
<dbReference type="SMART" id="SM00320">
    <property type="entry name" value="WD40"/>
    <property type="match status" value="14"/>
</dbReference>